<reference evidence="3 4" key="1">
    <citation type="submission" date="2024-03" db="EMBL/GenBank/DDBJ databases">
        <title>Aureococcus anophagefferens CCMP1851 and Kratosvirus quantuckense: Draft genome of a second virus-susceptible host strain in the model system.</title>
        <authorList>
            <person name="Chase E."/>
            <person name="Truchon A.R."/>
            <person name="Schepens W."/>
            <person name="Wilhelm S.W."/>
        </authorList>
    </citation>
    <scope>NUCLEOTIDE SEQUENCE [LARGE SCALE GENOMIC DNA]</scope>
    <source>
        <strain evidence="3 4">CCMP1851</strain>
    </source>
</reference>
<feature type="chain" id="PRO_5046270280" description="Ion transport domain-containing protein" evidence="2">
    <location>
        <begin position="17"/>
        <end position="253"/>
    </location>
</feature>
<comment type="caution">
    <text evidence="3">The sequence shown here is derived from an EMBL/GenBank/DDBJ whole genome shotgun (WGS) entry which is preliminary data.</text>
</comment>
<keyword evidence="4" id="KW-1185">Reference proteome</keyword>
<evidence type="ECO:0000256" key="1">
    <source>
        <dbReference type="SAM" id="Phobius"/>
    </source>
</evidence>
<evidence type="ECO:0008006" key="5">
    <source>
        <dbReference type="Google" id="ProtNLM"/>
    </source>
</evidence>
<feature type="signal peptide" evidence="2">
    <location>
        <begin position="1"/>
        <end position="16"/>
    </location>
</feature>
<dbReference type="Proteomes" id="UP001363151">
    <property type="component" value="Unassembled WGS sequence"/>
</dbReference>
<keyword evidence="1" id="KW-0812">Transmembrane</keyword>
<gene>
    <name evidence="3" type="ORF">SO694_00160034</name>
</gene>
<dbReference type="EMBL" id="JBBJCI010000092">
    <property type="protein sequence ID" value="KAK7248576.1"/>
    <property type="molecule type" value="Genomic_DNA"/>
</dbReference>
<sequence length="253" mass="26728">MYKLLALFGTASAAAAAAPAPSPLAIVIDPAMEVFAKGVDALTEVSGWVLAVPQSLADAAVWWIDLNLGMPALIRDVLTGDSATLDKLVDLSVNISGIVFVVYVALCALNLFLSTAESIRDYHKGFLTLPKADSVLGVKIPKEIADMLNAVRGPVQSMLLDPVKKWKHKTIAPLEGGDGSSLGGTIATVTTQHADRSGDIRGARRRLVGKLRDVAGDAVATPGRGQETPEVSWVHGWEATAARWQKCNIGLNL</sequence>
<keyword evidence="1" id="KW-1133">Transmembrane helix</keyword>
<name>A0ABR1G5I3_AURAN</name>
<evidence type="ECO:0000313" key="3">
    <source>
        <dbReference type="EMBL" id="KAK7248576.1"/>
    </source>
</evidence>
<protein>
    <recommendedName>
        <fullName evidence="5">Ion transport domain-containing protein</fullName>
    </recommendedName>
</protein>
<proteinExistence type="predicted"/>
<feature type="transmembrane region" description="Helical" evidence="1">
    <location>
        <begin position="91"/>
        <end position="113"/>
    </location>
</feature>
<keyword evidence="1" id="KW-0472">Membrane</keyword>
<keyword evidence="2" id="KW-0732">Signal</keyword>
<evidence type="ECO:0000313" key="4">
    <source>
        <dbReference type="Proteomes" id="UP001363151"/>
    </source>
</evidence>
<accession>A0ABR1G5I3</accession>
<organism evidence="3 4">
    <name type="scientific">Aureococcus anophagefferens</name>
    <name type="common">Harmful bloom alga</name>
    <dbReference type="NCBI Taxonomy" id="44056"/>
    <lineage>
        <taxon>Eukaryota</taxon>
        <taxon>Sar</taxon>
        <taxon>Stramenopiles</taxon>
        <taxon>Ochrophyta</taxon>
        <taxon>Pelagophyceae</taxon>
        <taxon>Pelagomonadales</taxon>
        <taxon>Pelagomonadaceae</taxon>
        <taxon>Aureococcus</taxon>
    </lineage>
</organism>
<evidence type="ECO:0000256" key="2">
    <source>
        <dbReference type="SAM" id="SignalP"/>
    </source>
</evidence>